<proteinExistence type="inferred from homology"/>
<evidence type="ECO:0000256" key="1">
    <source>
        <dbReference type="ARBA" id="ARBA00006484"/>
    </source>
</evidence>
<dbReference type="KEGG" id="pmai:CF386_07650"/>
<dbReference type="Proteomes" id="UP000242175">
    <property type="component" value="Chromosome small"/>
</dbReference>
<dbReference type="OrthoDB" id="9804774at2"/>
<dbReference type="AlphaFoldDB" id="A0A220VEV8"/>
<keyword evidence="4" id="KW-1185">Reference proteome</keyword>
<sequence length="244" mass="26512">MFDNLKLDNNVVLITGANRGIGLSIAKLLKLRGAKVIATARKKEDSQMLEAMGFISHYLDVTEVDSIIKLKKTLKLDSLMPDILVSNAGLGTVSLSMRLKRNLWDQTIETNLTAAFELAKAFIPHMSKKGFGRIINISSVLARSPQVGLAHYSASKSGLEGFTKSLALEYAQKGITANCIAPGFIETDMIADLRKQGMDFKNKIPVERVGVPDDVAEITAFLSSKASSYITGETIHINGGTYFS</sequence>
<dbReference type="FunFam" id="3.40.50.720:FF:000173">
    <property type="entry name" value="3-oxoacyl-[acyl-carrier protein] reductase"/>
    <property type="match status" value="1"/>
</dbReference>
<evidence type="ECO:0000313" key="3">
    <source>
        <dbReference type="EMBL" id="ASK78934.1"/>
    </source>
</evidence>
<reference evidence="3 4" key="1">
    <citation type="journal article" date="2016" name="Int. J. Syst. Evol. Microbiol.">
        <title>Paraphotobacterium marinum gen. nov., sp. nov., a member of the family Vibrionaceae, isolated from surface seawater.</title>
        <authorList>
            <person name="Huang Z."/>
            <person name="Dong C."/>
            <person name="Shao Z."/>
        </authorList>
    </citation>
    <scope>NUCLEOTIDE SEQUENCE [LARGE SCALE GENOMIC DNA]</scope>
    <source>
        <strain evidence="3 4">NSCS20N07D</strain>
    </source>
</reference>
<dbReference type="PANTHER" id="PTHR42879">
    <property type="entry name" value="3-OXOACYL-(ACYL-CARRIER-PROTEIN) REDUCTASE"/>
    <property type="match status" value="1"/>
</dbReference>
<dbReference type="InterPro" id="IPR002347">
    <property type="entry name" value="SDR_fam"/>
</dbReference>
<comment type="similarity">
    <text evidence="1">Belongs to the short-chain dehydrogenases/reductases (SDR) family.</text>
</comment>
<organism evidence="3 4">
    <name type="scientific">Paraphotobacterium marinum</name>
    <dbReference type="NCBI Taxonomy" id="1755811"/>
    <lineage>
        <taxon>Bacteria</taxon>
        <taxon>Pseudomonadati</taxon>
        <taxon>Pseudomonadota</taxon>
        <taxon>Gammaproteobacteria</taxon>
        <taxon>Vibrionales</taxon>
        <taxon>Vibrionaceae</taxon>
        <taxon>Paraphotobacterium</taxon>
    </lineage>
</organism>
<dbReference type="PROSITE" id="PS00061">
    <property type="entry name" value="ADH_SHORT"/>
    <property type="match status" value="1"/>
</dbReference>
<dbReference type="PRINTS" id="PR00080">
    <property type="entry name" value="SDRFAMILY"/>
</dbReference>
<dbReference type="EC" id="1.1.1.100" evidence="3"/>
<name>A0A220VEV8_9GAMM</name>
<accession>A0A220VEV8</accession>
<evidence type="ECO:0000313" key="4">
    <source>
        <dbReference type="Proteomes" id="UP000242175"/>
    </source>
</evidence>
<dbReference type="Pfam" id="PF13561">
    <property type="entry name" value="adh_short_C2"/>
    <property type="match status" value="1"/>
</dbReference>
<dbReference type="PANTHER" id="PTHR42879:SF2">
    <property type="entry name" value="3-OXOACYL-[ACYL-CARRIER-PROTEIN] REDUCTASE FABG"/>
    <property type="match status" value="1"/>
</dbReference>
<evidence type="ECO:0000256" key="2">
    <source>
        <dbReference type="ARBA" id="ARBA00023002"/>
    </source>
</evidence>
<dbReference type="Gene3D" id="3.40.50.720">
    <property type="entry name" value="NAD(P)-binding Rossmann-like Domain"/>
    <property type="match status" value="1"/>
</dbReference>
<dbReference type="InterPro" id="IPR050259">
    <property type="entry name" value="SDR"/>
</dbReference>
<gene>
    <name evidence="3" type="primary">fabG</name>
    <name evidence="3" type="ORF">CF386_07650</name>
</gene>
<dbReference type="PRINTS" id="PR00081">
    <property type="entry name" value="GDHRDH"/>
</dbReference>
<dbReference type="GO" id="GO:0032787">
    <property type="term" value="P:monocarboxylic acid metabolic process"/>
    <property type="evidence" value="ECO:0007669"/>
    <property type="project" value="UniProtKB-ARBA"/>
</dbReference>
<dbReference type="SUPFAM" id="SSF51735">
    <property type="entry name" value="NAD(P)-binding Rossmann-fold domains"/>
    <property type="match status" value="1"/>
</dbReference>
<dbReference type="RefSeq" id="WP_089073842.1">
    <property type="nucleotide sequence ID" value="NZ_CBCSAM010000006.1"/>
</dbReference>
<dbReference type="InterPro" id="IPR036291">
    <property type="entry name" value="NAD(P)-bd_dom_sf"/>
</dbReference>
<keyword evidence="2 3" id="KW-0560">Oxidoreductase</keyword>
<protein>
    <submittedName>
        <fullName evidence="3">3-oxoacyl-ACP reductase</fullName>
        <ecNumber evidence="3">1.1.1.100</ecNumber>
    </submittedName>
</protein>
<dbReference type="EMBL" id="CP022356">
    <property type="protein sequence ID" value="ASK78934.1"/>
    <property type="molecule type" value="Genomic_DNA"/>
</dbReference>
<dbReference type="GO" id="GO:0004316">
    <property type="term" value="F:3-oxoacyl-[acyl-carrier-protein] reductase (NADPH) activity"/>
    <property type="evidence" value="ECO:0007669"/>
    <property type="project" value="UniProtKB-EC"/>
</dbReference>
<dbReference type="InterPro" id="IPR020904">
    <property type="entry name" value="Sc_DH/Rdtase_CS"/>
</dbReference>